<evidence type="ECO:0000313" key="1">
    <source>
        <dbReference type="EMBL" id="MBK1875449.1"/>
    </source>
</evidence>
<dbReference type="Pfam" id="PF14100">
    <property type="entry name" value="DUF6807"/>
    <property type="match status" value="1"/>
</dbReference>
<reference evidence="1" key="1">
    <citation type="submission" date="2021-01" db="EMBL/GenBank/DDBJ databases">
        <title>Modified the classification status of verrucomicrobia.</title>
        <authorList>
            <person name="Feng X."/>
        </authorList>
    </citation>
    <scope>NUCLEOTIDE SEQUENCE</scope>
    <source>
        <strain evidence="1">KCTC 13126</strain>
    </source>
</reference>
<dbReference type="RefSeq" id="WP_200353667.1">
    <property type="nucleotide sequence ID" value="NZ_JAENIL010000002.1"/>
</dbReference>
<proteinExistence type="predicted"/>
<dbReference type="Proteomes" id="UP000617628">
    <property type="component" value="Unassembled WGS sequence"/>
</dbReference>
<gene>
    <name evidence="1" type="ORF">JIN87_01150</name>
</gene>
<dbReference type="AlphaFoldDB" id="A0A934VPE3"/>
<comment type="caution">
    <text evidence="1">The sequence shown here is derived from an EMBL/GenBank/DDBJ whole genome shotgun (WGS) entry which is preliminary data.</text>
</comment>
<organism evidence="1 2">
    <name type="scientific">Pelagicoccus mobilis</name>
    <dbReference type="NCBI Taxonomy" id="415221"/>
    <lineage>
        <taxon>Bacteria</taxon>
        <taxon>Pseudomonadati</taxon>
        <taxon>Verrucomicrobiota</taxon>
        <taxon>Opitutia</taxon>
        <taxon>Puniceicoccales</taxon>
        <taxon>Pelagicoccaceae</taxon>
        <taxon>Pelagicoccus</taxon>
    </lineage>
</organism>
<dbReference type="EMBL" id="JAENIL010000002">
    <property type="protein sequence ID" value="MBK1875449.1"/>
    <property type="molecule type" value="Genomic_DNA"/>
</dbReference>
<sequence>MSLKSEYIEDKTLRVRYGDQVLFDYIYRPDTHAQYCPRPYFHPIRTLAGDILTNDRPTDHPWHQGLSLTMSSVNGMNFWGGHTYSRETGKYANIDNVGTQLHCEWIDEKPIENGYAWTETLDWIGPQGQTVFTETRTLTIRDIDPEVGFWRLVWESDLTNTLGETIRHNSYSSGEGLQGSGYTGLFLRMSRGFDRTGVHIFDNKEIPEWDDYHDSETILDSPDQLNGWKSSRLAYQGIFDTSLNGCLILCEDLTENPPYTNHWFCRPQFPCLAWSTAYHDTHTIDVGETFRMKHSLGIANGFWTKERAQTLWLGTTESV</sequence>
<evidence type="ECO:0000313" key="2">
    <source>
        <dbReference type="Proteomes" id="UP000617628"/>
    </source>
</evidence>
<name>A0A934VPE3_9BACT</name>
<keyword evidence="2" id="KW-1185">Reference proteome</keyword>
<accession>A0A934VPE3</accession>
<protein>
    <submittedName>
        <fullName evidence="1">PmoA family protein</fullName>
    </submittedName>
</protein>
<dbReference type="InterPro" id="IPR029475">
    <property type="entry name" value="DUF6807"/>
</dbReference>